<dbReference type="InterPro" id="IPR036162">
    <property type="entry name" value="Resolvase-like_N_sf"/>
</dbReference>
<evidence type="ECO:0000313" key="4">
    <source>
        <dbReference type="Proteomes" id="UP001186118"/>
    </source>
</evidence>
<evidence type="ECO:0000259" key="1">
    <source>
        <dbReference type="PROSITE" id="PS51736"/>
    </source>
</evidence>
<dbReference type="RefSeq" id="WP_317610578.1">
    <property type="nucleotide sequence ID" value="NZ_JAGQEX010000030.1"/>
</dbReference>
<dbReference type="Pfam" id="PF07508">
    <property type="entry name" value="Recombinase"/>
    <property type="match status" value="1"/>
</dbReference>
<dbReference type="EMBL" id="JAGQEX010000030">
    <property type="protein sequence ID" value="MDV5977883.1"/>
    <property type="molecule type" value="Genomic_DNA"/>
</dbReference>
<feature type="domain" description="Recombinase" evidence="2">
    <location>
        <begin position="170"/>
        <end position="294"/>
    </location>
</feature>
<organism evidence="3 4">
    <name type="scientific">Streptococcus canis</name>
    <dbReference type="NCBI Taxonomy" id="1329"/>
    <lineage>
        <taxon>Bacteria</taxon>
        <taxon>Bacillati</taxon>
        <taxon>Bacillota</taxon>
        <taxon>Bacilli</taxon>
        <taxon>Lactobacillales</taxon>
        <taxon>Streptococcaceae</taxon>
        <taxon>Streptococcus</taxon>
    </lineage>
</organism>
<dbReference type="Pfam" id="PF13408">
    <property type="entry name" value="Zn_ribbon_recom"/>
    <property type="match status" value="1"/>
</dbReference>
<dbReference type="PANTHER" id="PTHR30461">
    <property type="entry name" value="DNA-INVERTASE FROM LAMBDOID PROPHAGE"/>
    <property type="match status" value="1"/>
</dbReference>
<sequence>MVVKLIPLRSPSKKKRVCAYVRVSSDSESQAASLENQRTYFEELYSNDSEFVGIYYDQGISGSKRNRPGFQAMIRDCLAGKIDLIHTKSISRFTRNTELLLETARHLKELNIDIYFEEHKLHTLSSDGEVMLSVLASIAEDELSSMSSNLRWAYQKKFSRGEVLLNTKRFLGYELTDDGELIINPNEAQTIKRIYSMYLSGEGTHRIAKSLNKDGIPTATGARWHSSTITSILKNEKYKGSLILQKTFRDGINGPVRVNKGQFQQYVIEENHPAIISSEDWEKVQNILSSKSSHDKNYQKRYSLSGLLKCCHCGSTLKRQVSYKRKVVWCCSKYIKEGKKSCRGMRVPEVEIKNWVITKPTIVKEEVSKDGQKYYSYSSQDSGNRSGVEATENTSCGILPSVHRTRRTAIKL</sequence>
<dbReference type="SMART" id="SM00857">
    <property type="entry name" value="Resolvase"/>
    <property type="match status" value="1"/>
</dbReference>
<dbReference type="Gene3D" id="3.40.50.1390">
    <property type="entry name" value="Resolvase, N-terminal catalytic domain"/>
    <property type="match status" value="1"/>
</dbReference>
<dbReference type="PROSITE" id="PS51736">
    <property type="entry name" value="RECOMBINASES_3"/>
    <property type="match status" value="1"/>
</dbReference>
<dbReference type="PROSITE" id="PS51737">
    <property type="entry name" value="RECOMBINASE_DNA_BIND"/>
    <property type="match status" value="1"/>
</dbReference>
<dbReference type="GO" id="GO:0003677">
    <property type="term" value="F:DNA binding"/>
    <property type="evidence" value="ECO:0007669"/>
    <property type="project" value="InterPro"/>
</dbReference>
<dbReference type="GO" id="GO:0000150">
    <property type="term" value="F:DNA strand exchange activity"/>
    <property type="evidence" value="ECO:0007669"/>
    <property type="project" value="InterPro"/>
</dbReference>
<dbReference type="InterPro" id="IPR006119">
    <property type="entry name" value="Resolv_N"/>
</dbReference>
<protein>
    <submittedName>
        <fullName evidence="3">Recombinase family protein</fullName>
    </submittedName>
</protein>
<dbReference type="Gene3D" id="3.90.1750.20">
    <property type="entry name" value="Putative Large Serine Recombinase, Chain B, Domain 2"/>
    <property type="match status" value="1"/>
</dbReference>
<accession>A0AAE4TS91</accession>
<reference evidence="3" key="1">
    <citation type="submission" date="2021-04" db="EMBL/GenBank/DDBJ databases">
        <title>Draft genomes of 20 S. canis strains.</title>
        <authorList>
            <person name="Pagnossin D."/>
            <person name="Weir W."/>
            <person name="Smith A."/>
            <person name="Ure R."/>
            <person name="Oravcova K."/>
        </authorList>
    </citation>
    <scope>NUCLEOTIDE SEQUENCE</scope>
    <source>
        <strain evidence="3">284</strain>
    </source>
</reference>
<dbReference type="InterPro" id="IPR025827">
    <property type="entry name" value="Zn_ribbon_recom_dom"/>
</dbReference>
<dbReference type="InterPro" id="IPR050639">
    <property type="entry name" value="SSR_resolvase"/>
</dbReference>
<feature type="domain" description="Resolvase/invertase-type recombinase catalytic" evidence="1">
    <location>
        <begin position="16"/>
        <end position="161"/>
    </location>
</feature>
<dbReference type="CDD" id="cd00338">
    <property type="entry name" value="Ser_Recombinase"/>
    <property type="match status" value="1"/>
</dbReference>
<proteinExistence type="predicted"/>
<dbReference type="InterPro" id="IPR038109">
    <property type="entry name" value="DNA_bind_recomb_sf"/>
</dbReference>
<dbReference type="InterPro" id="IPR011109">
    <property type="entry name" value="DNA_bind_recombinase_dom"/>
</dbReference>
<dbReference type="PANTHER" id="PTHR30461:SF23">
    <property type="entry name" value="DNA RECOMBINASE-RELATED"/>
    <property type="match status" value="1"/>
</dbReference>
<name>A0AAE4TS91_STRCB</name>
<dbReference type="Proteomes" id="UP001186118">
    <property type="component" value="Unassembled WGS sequence"/>
</dbReference>
<dbReference type="Pfam" id="PF00239">
    <property type="entry name" value="Resolvase"/>
    <property type="match status" value="1"/>
</dbReference>
<dbReference type="AlphaFoldDB" id="A0AAE4TS91"/>
<comment type="caution">
    <text evidence="3">The sequence shown here is derived from an EMBL/GenBank/DDBJ whole genome shotgun (WGS) entry which is preliminary data.</text>
</comment>
<dbReference type="SUPFAM" id="SSF53041">
    <property type="entry name" value="Resolvase-like"/>
    <property type="match status" value="1"/>
</dbReference>
<evidence type="ECO:0000313" key="3">
    <source>
        <dbReference type="EMBL" id="MDV5977883.1"/>
    </source>
</evidence>
<gene>
    <name evidence="3" type="ORF">KB584_10600</name>
</gene>
<evidence type="ECO:0000259" key="2">
    <source>
        <dbReference type="PROSITE" id="PS51737"/>
    </source>
</evidence>